<feature type="transmembrane region" description="Helical" evidence="6">
    <location>
        <begin position="91"/>
        <end position="114"/>
    </location>
</feature>
<comment type="similarity">
    <text evidence="2">Belongs to the tetraspanin (TM4SF) family.</text>
</comment>
<keyword evidence="5 6" id="KW-0472">Membrane</keyword>
<feature type="transmembrane region" description="Helical" evidence="6">
    <location>
        <begin position="21"/>
        <end position="42"/>
    </location>
</feature>
<dbReference type="InterPro" id="IPR000301">
    <property type="entry name" value="Tetraspanin_animals"/>
</dbReference>
<evidence type="ECO:0008006" key="9">
    <source>
        <dbReference type="Google" id="ProtNLM"/>
    </source>
</evidence>
<organism evidence="7 8">
    <name type="scientific">Pyrocoelia pectoralis</name>
    <dbReference type="NCBI Taxonomy" id="417401"/>
    <lineage>
        <taxon>Eukaryota</taxon>
        <taxon>Metazoa</taxon>
        <taxon>Ecdysozoa</taxon>
        <taxon>Arthropoda</taxon>
        <taxon>Hexapoda</taxon>
        <taxon>Insecta</taxon>
        <taxon>Pterygota</taxon>
        <taxon>Neoptera</taxon>
        <taxon>Endopterygota</taxon>
        <taxon>Coleoptera</taxon>
        <taxon>Polyphaga</taxon>
        <taxon>Elateriformia</taxon>
        <taxon>Elateroidea</taxon>
        <taxon>Lampyridae</taxon>
        <taxon>Lampyrinae</taxon>
        <taxon>Pyrocoelia</taxon>
    </lineage>
</organism>
<protein>
    <recommendedName>
        <fullName evidence="9">Tetraspanin</fullName>
    </recommendedName>
</protein>
<dbReference type="PANTHER" id="PTHR19282">
    <property type="entry name" value="TETRASPANIN"/>
    <property type="match status" value="1"/>
</dbReference>
<dbReference type="Pfam" id="PF00335">
    <property type="entry name" value="Tetraspanin"/>
    <property type="match status" value="1"/>
</dbReference>
<keyword evidence="4 6" id="KW-1133">Transmembrane helix</keyword>
<accession>A0AAN7V7E1</accession>
<dbReference type="AlphaFoldDB" id="A0AAN7V7E1"/>
<dbReference type="EMBL" id="JAVRBK010000005">
    <property type="protein sequence ID" value="KAK5643230.1"/>
    <property type="molecule type" value="Genomic_DNA"/>
</dbReference>
<feature type="transmembrane region" description="Helical" evidence="6">
    <location>
        <begin position="195"/>
        <end position="221"/>
    </location>
</feature>
<evidence type="ECO:0000256" key="4">
    <source>
        <dbReference type="ARBA" id="ARBA00022989"/>
    </source>
</evidence>
<dbReference type="Proteomes" id="UP001329430">
    <property type="component" value="Chromosome 5"/>
</dbReference>
<comment type="subcellular location">
    <subcellularLocation>
        <location evidence="1">Membrane</location>
        <topology evidence="1">Multi-pass membrane protein</topology>
    </subcellularLocation>
</comment>
<name>A0AAN7V7E1_9COLE</name>
<keyword evidence="3 6" id="KW-0812">Transmembrane</keyword>
<feature type="transmembrane region" description="Helical" evidence="6">
    <location>
        <begin position="62"/>
        <end position="84"/>
    </location>
</feature>
<evidence type="ECO:0000256" key="3">
    <source>
        <dbReference type="ARBA" id="ARBA00022692"/>
    </source>
</evidence>
<evidence type="ECO:0000313" key="7">
    <source>
        <dbReference type="EMBL" id="KAK5643230.1"/>
    </source>
</evidence>
<dbReference type="GO" id="GO:0005886">
    <property type="term" value="C:plasma membrane"/>
    <property type="evidence" value="ECO:0007669"/>
    <property type="project" value="TreeGrafter"/>
</dbReference>
<keyword evidence="8" id="KW-1185">Reference proteome</keyword>
<evidence type="ECO:0000256" key="5">
    <source>
        <dbReference type="ARBA" id="ARBA00023136"/>
    </source>
</evidence>
<reference evidence="7 8" key="1">
    <citation type="journal article" date="2024" name="Insects">
        <title>An Improved Chromosome-Level Genome Assembly of the Firefly Pyrocoelia pectoralis.</title>
        <authorList>
            <person name="Fu X."/>
            <person name="Meyer-Rochow V.B."/>
            <person name="Ballantyne L."/>
            <person name="Zhu X."/>
        </authorList>
    </citation>
    <scope>NUCLEOTIDE SEQUENCE [LARGE SCALE GENOMIC DNA]</scope>
    <source>
        <strain evidence="7">XCY_ONT2</strain>
    </source>
</reference>
<dbReference type="PRINTS" id="PR00259">
    <property type="entry name" value="TMFOUR"/>
</dbReference>
<evidence type="ECO:0000256" key="6">
    <source>
        <dbReference type="SAM" id="Phobius"/>
    </source>
</evidence>
<gene>
    <name evidence="7" type="ORF">RI129_007075</name>
</gene>
<dbReference type="InterPro" id="IPR018499">
    <property type="entry name" value="Tetraspanin/Peripherin"/>
</dbReference>
<proteinExistence type="inferred from homology"/>
<evidence type="ECO:0000313" key="8">
    <source>
        <dbReference type="Proteomes" id="UP001329430"/>
    </source>
</evidence>
<comment type="caution">
    <text evidence="7">The sequence shown here is derived from an EMBL/GenBank/DDBJ whole genome shotgun (WGS) entry which is preliminary data.</text>
</comment>
<dbReference type="PANTHER" id="PTHR19282:SF544">
    <property type="entry name" value="TETRASPANIN"/>
    <property type="match status" value="1"/>
</dbReference>
<evidence type="ECO:0000256" key="2">
    <source>
        <dbReference type="ARBA" id="ARBA00006840"/>
    </source>
</evidence>
<sequence length="230" mass="26280">MARNRRTNECCSVYCLKSTLYIFNIIYLLAGLGILGIGIWTVMDKYKYVELLSTATYPVITYFLLGASGLVLLVTIMGCCAIWFNNRPYLICYIFLLSFVFLTEVMVGVLAYIYREQVHHELELNLNTTCLTNYKIDQQKTEYSTWRKQNLSGDNLVPDSCCKTIAPNCGAVIRPSNINYNSCLTKMGDHMRGHLFILCVVGLGICCIQIFGVIFSCQLYFKLKDYLDYL</sequence>
<evidence type="ECO:0000256" key="1">
    <source>
        <dbReference type="ARBA" id="ARBA00004141"/>
    </source>
</evidence>
<dbReference type="PIRSF" id="PIRSF002419">
    <property type="entry name" value="Tetraspanin"/>
    <property type="match status" value="1"/>
</dbReference>